<name>A0A5C6MN45_9TELE</name>
<feature type="region of interest" description="Disordered" evidence="1">
    <location>
        <begin position="40"/>
        <end position="84"/>
    </location>
</feature>
<dbReference type="AlphaFoldDB" id="A0A5C6MN45"/>
<reference evidence="2 3" key="1">
    <citation type="submission" date="2019-04" db="EMBL/GenBank/DDBJ databases">
        <title>Chromosome genome assembly for Takifugu flavidus.</title>
        <authorList>
            <person name="Xiao S."/>
        </authorList>
    </citation>
    <scope>NUCLEOTIDE SEQUENCE [LARGE SCALE GENOMIC DNA]</scope>
    <source>
        <strain evidence="2">HTHZ2018</strain>
        <tissue evidence="2">Muscle</tissue>
    </source>
</reference>
<dbReference type="EMBL" id="RHFK02000021">
    <property type="protein sequence ID" value="TWW56189.1"/>
    <property type="molecule type" value="Genomic_DNA"/>
</dbReference>
<keyword evidence="3" id="KW-1185">Reference proteome</keyword>
<organism evidence="2 3">
    <name type="scientific">Takifugu flavidus</name>
    <name type="common">sansaifugu</name>
    <dbReference type="NCBI Taxonomy" id="433684"/>
    <lineage>
        <taxon>Eukaryota</taxon>
        <taxon>Metazoa</taxon>
        <taxon>Chordata</taxon>
        <taxon>Craniata</taxon>
        <taxon>Vertebrata</taxon>
        <taxon>Euteleostomi</taxon>
        <taxon>Actinopterygii</taxon>
        <taxon>Neopterygii</taxon>
        <taxon>Teleostei</taxon>
        <taxon>Neoteleostei</taxon>
        <taxon>Acanthomorphata</taxon>
        <taxon>Eupercaria</taxon>
        <taxon>Tetraodontiformes</taxon>
        <taxon>Tetradontoidea</taxon>
        <taxon>Tetraodontidae</taxon>
        <taxon>Takifugu</taxon>
    </lineage>
</organism>
<proteinExistence type="predicted"/>
<sequence>MIRESDDCSTVESHPSVINCILTFLIKKLHPSIYPSIHPFSTAYPGSGRGGSSLRREAQTSLTPATSSSSSGGIPRRSQTSRET</sequence>
<evidence type="ECO:0000313" key="3">
    <source>
        <dbReference type="Proteomes" id="UP000324091"/>
    </source>
</evidence>
<accession>A0A5C6MN45</accession>
<evidence type="ECO:0000256" key="1">
    <source>
        <dbReference type="SAM" id="MobiDB-lite"/>
    </source>
</evidence>
<comment type="caution">
    <text evidence="2">The sequence shown here is derived from an EMBL/GenBank/DDBJ whole genome shotgun (WGS) entry which is preliminary data.</text>
</comment>
<protein>
    <submittedName>
        <fullName evidence="2">Uncharacterized protein</fullName>
    </submittedName>
</protein>
<gene>
    <name evidence="2" type="ORF">D4764_08G0001760</name>
</gene>
<evidence type="ECO:0000313" key="2">
    <source>
        <dbReference type="EMBL" id="TWW56189.1"/>
    </source>
</evidence>
<dbReference type="Proteomes" id="UP000324091">
    <property type="component" value="Chromosome 8"/>
</dbReference>